<dbReference type="EMBL" id="QURN01000009">
    <property type="protein sequence ID" value="RFC67071.1"/>
    <property type="molecule type" value="Genomic_DNA"/>
</dbReference>
<proteinExistence type="predicted"/>
<name>A0A371XCW9_9HYPH</name>
<evidence type="ECO:0000313" key="1">
    <source>
        <dbReference type="EMBL" id="RFC67071.1"/>
    </source>
</evidence>
<gene>
    <name evidence="1" type="ORF">DY251_12925</name>
</gene>
<reference evidence="2" key="1">
    <citation type="submission" date="2018-08" db="EMBL/GenBank/DDBJ databases">
        <authorList>
            <person name="Im W.T."/>
        </authorList>
    </citation>
    <scope>NUCLEOTIDE SEQUENCE [LARGE SCALE GENOMIC DNA]</scope>
    <source>
        <strain evidence="2">LA-28</strain>
    </source>
</reference>
<dbReference type="AlphaFoldDB" id="A0A371XCW9"/>
<dbReference type="Proteomes" id="UP000262379">
    <property type="component" value="Unassembled WGS sequence"/>
</dbReference>
<protein>
    <submittedName>
        <fullName evidence="1">Uncharacterized protein</fullName>
    </submittedName>
</protein>
<evidence type="ECO:0000313" key="2">
    <source>
        <dbReference type="Proteomes" id="UP000262379"/>
    </source>
</evidence>
<comment type="caution">
    <text evidence="1">The sequence shown here is derived from an EMBL/GenBank/DDBJ whole genome shotgun (WGS) entry which is preliminary data.</text>
</comment>
<keyword evidence="2" id="KW-1185">Reference proteome</keyword>
<accession>A0A371XCW9</accession>
<sequence>MAHRTPTFAVALVRVALKSPCRKIRQETVLDITTVERPAEYRNEEVLIFLGGRLFDRFEVPSKSDRES</sequence>
<organism evidence="1 2">
    <name type="scientific">Mesorhizobium denitrificans</name>
    <dbReference type="NCBI Taxonomy" id="2294114"/>
    <lineage>
        <taxon>Bacteria</taxon>
        <taxon>Pseudomonadati</taxon>
        <taxon>Pseudomonadota</taxon>
        <taxon>Alphaproteobacteria</taxon>
        <taxon>Hyphomicrobiales</taxon>
        <taxon>Phyllobacteriaceae</taxon>
        <taxon>Mesorhizobium</taxon>
    </lineage>
</organism>